<evidence type="ECO:0000256" key="1">
    <source>
        <dbReference type="SAM" id="MobiDB-lite"/>
    </source>
</evidence>
<feature type="compositionally biased region" description="Polar residues" evidence="1">
    <location>
        <begin position="112"/>
        <end position="122"/>
    </location>
</feature>
<feature type="non-terminal residue" evidence="2">
    <location>
        <position position="1"/>
    </location>
</feature>
<dbReference type="AlphaFoldDB" id="A0A1D1Z3P4"/>
<feature type="region of interest" description="Disordered" evidence="1">
    <location>
        <begin position="68"/>
        <end position="122"/>
    </location>
</feature>
<gene>
    <name evidence="2" type="primary">xylA_0</name>
    <name evidence="2" type="ORF">g.124667</name>
</gene>
<dbReference type="GO" id="GO:0016853">
    <property type="term" value="F:isomerase activity"/>
    <property type="evidence" value="ECO:0007669"/>
    <property type="project" value="UniProtKB-KW"/>
</dbReference>
<sequence length="148" mass="16275">GLRHPQQDQGLHQCMGDRSGSGLLGIPRGIPAREIPEELGGFQGKPLPVHPVWGGEEGVPRNQFRRLWNPSGPRESPESLRLGFTPRDAGTGFRHGGIPWSCDSEEVGPSPESDSPQQYHSNDLNGPVYWERILSISIVYGSGYQPIR</sequence>
<feature type="region of interest" description="Disordered" evidence="1">
    <location>
        <begin position="1"/>
        <end position="28"/>
    </location>
</feature>
<evidence type="ECO:0000313" key="2">
    <source>
        <dbReference type="EMBL" id="JAT61501.1"/>
    </source>
</evidence>
<organism evidence="2">
    <name type="scientific">Anthurium amnicola</name>
    <dbReference type="NCBI Taxonomy" id="1678845"/>
    <lineage>
        <taxon>Eukaryota</taxon>
        <taxon>Viridiplantae</taxon>
        <taxon>Streptophyta</taxon>
        <taxon>Embryophyta</taxon>
        <taxon>Tracheophyta</taxon>
        <taxon>Spermatophyta</taxon>
        <taxon>Magnoliopsida</taxon>
        <taxon>Liliopsida</taxon>
        <taxon>Araceae</taxon>
        <taxon>Pothoideae</taxon>
        <taxon>Potheae</taxon>
        <taxon>Anthurium</taxon>
    </lineage>
</organism>
<proteinExistence type="predicted"/>
<feature type="non-terminal residue" evidence="2">
    <location>
        <position position="148"/>
    </location>
</feature>
<keyword evidence="2" id="KW-0413">Isomerase</keyword>
<protein>
    <submittedName>
        <fullName evidence="2">Xylose isomerase</fullName>
    </submittedName>
</protein>
<name>A0A1D1Z3P4_9ARAE</name>
<dbReference type="EMBL" id="GDJX01006435">
    <property type="protein sequence ID" value="JAT61501.1"/>
    <property type="molecule type" value="Transcribed_RNA"/>
</dbReference>
<accession>A0A1D1Z3P4</accession>
<reference evidence="2" key="1">
    <citation type="submission" date="2015-07" db="EMBL/GenBank/DDBJ databases">
        <title>Transcriptome Assembly of Anthurium amnicola.</title>
        <authorList>
            <person name="Suzuki J."/>
        </authorList>
    </citation>
    <scope>NUCLEOTIDE SEQUENCE</scope>
</reference>